<evidence type="ECO:0000256" key="7">
    <source>
        <dbReference type="ARBA" id="ARBA00023136"/>
    </source>
</evidence>
<dbReference type="InterPro" id="IPR038731">
    <property type="entry name" value="RgtA/B/C-like"/>
</dbReference>
<evidence type="ECO:0000313" key="10">
    <source>
        <dbReference type="EMBL" id="CCH54791.1"/>
    </source>
</evidence>
<keyword evidence="11" id="KW-1185">Reference proteome</keyword>
<feature type="transmembrane region" description="Helical" evidence="8">
    <location>
        <begin position="116"/>
        <end position="135"/>
    </location>
</feature>
<proteinExistence type="predicted"/>
<evidence type="ECO:0000256" key="4">
    <source>
        <dbReference type="ARBA" id="ARBA00022679"/>
    </source>
</evidence>
<evidence type="ECO:0000256" key="5">
    <source>
        <dbReference type="ARBA" id="ARBA00022692"/>
    </source>
</evidence>
<dbReference type="GO" id="GO:0016763">
    <property type="term" value="F:pentosyltransferase activity"/>
    <property type="evidence" value="ECO:0007669"/>
    <property type="project" value="TreeGrafter"/>
</dbReference>
<dbReference type="PANTHER" id="PTHR33908:SF11">
    <property type="entry name" value="MEMBRANE PROTEIN"/>
    <property type="match status" value="1"/>
</dbReference>
<dbReference type="EMBL" id="CAIT01000007">
    <property type="protein sequence ID" value="CCH54791.1"/>
    <property type="molecule type" value="Genomic_DNA"/>
</dbReference>
<keyword evidence="6 8" id="KW-1133">Transmembrane helix</keyword>
<organism evidence="10 11">
    <name type="scientific">Fibrisoma limi BUZ 3</name>
    <dbReference type="NCBI Taxonomy" id="1185876"/>
    <lineage>
        <taxon>Bacteria</taxon>
        <taxon>Pseudomonadati</taxon>
        <taxon>Bacteroidota</taxon>
        <taxon>Cytophagia</taxon>
        <taxon>Cytophagales</taxon>
        <taxon>Spirosomataceae</taxon>
        <taxon>Fibrisoma</taxon>
    </lineage>
</organism>
<dbReference type="STRING" id="1185876.BN8_03996"/>
<evidence type="ECO:0000256" key="3">
    <source>
        <dbReference type="ARBA" id="ARBA00022676"/>
    </source>
</evidence>
<feature type="transmembrane region" description="Helical" evidence="8">
    <location>
        <begin position="28"/>
        <end position="46"/>
    </location>
</feature>
<keyword evidence="7 8" id="KW-0472">Membrane</keyword>
<feature type="transmembrane region" description="Helical" evidence="8">
    <location>
        <begin position="296"/>
        <end position="314"/>
    </location>
</feature>
<feature type="transmembrane region" description="Helical" evidence="8">
    <location>
        <begin position="187"/>
        <end position="215"/>
    </location>
</feature>
<protein>
    <recommendedName>
        <fullName evidence="9">Glycosyltransferase RgtA/B/C/D-like domain-containing protein</fullName>
    </recommendedName>
</protein>
<dbReference type="OrthoDB" id="844784at2"/>
<feature type="transmembrane region" description="Helical" evidence="8">
    <location>
        <begin position="411"/>
        <end position="433"/>
    </location>
</feature>
<evidence type="ECO:0000256" key="6">
    <source>
        <dbReference type="ARBA" id="ARBA00022989"/>
    </source>
</evidence>
<gene>
    <name evidence="10" type="ORF">BN8_03996</name>
</gene>
<comment type="subcellular location">
    <subcellularLocation>
        <location evidence="1">Cell membrane</location>
        <topology evidence="1">Multi-pass membrane protein</topology>
    </subcellularLocation>
</comment>
<dbReference type="Pfam" id="PF13231">
    <property type="entry name" value="PMT_2"/>
    <property type="match status" value="1"/>
</dbReference>
<dbReference type="GO" id="GO:0005886">
    <property type="term" value="C:plasma membrane"/>
    <property type="evidence" value="ECO:0007669"/>
    <property type="project" value="UniProtKB-SubCell"/>
</dbReference>
<reference evidence="10 11" key="1">
    <citation type="journal article" date="2012" name="J. Bacteriol.">
        <title>Genome Sequence of the Filamentous Bacterium Fibrisoma limi BUZ 3T.</title>
        <authorList>
            <person name="Filippini M."/>
            <person name="Qi W."/>
            <person name="Jaenicke S."/>
            <person name="Goesmann A."/>
            <person name="Smits T.H."/>
            <person name="Bagheri H.C."/>
        </authorList>
    </citation>
    <scope>NUCLEOTIDE SEQUENCE [LARGE SCALE GENOMIC DNA]</scope>
    <source>
        <strain evidence="11">BUZ 3T</strain>
    </source>
</reference>
<feature type="domain" description="Glycosyltransferase RgtA/B/C/D-like" evidence="9">
    <location>
        <begin position="89"/>
        <end position="230"/>
    </location>
</feature>
<keyword evidence="5 8" id="KW-0812">Transmembrane</keyword>
<keyword evidence="2" id="KW-1003">Cell membrane</keyword>
<dbReference type="AlphaFoldDB" id="I2GLL5"/>
<evidence type="ECO:0000256" key="8">
    <source>
        <dbReference type="SAM" id="Phobius"/>
    </source>
</evidence>
<evidence type="ECO:0000313" key="11">
    <source>
        <dbReference type="Proteomes" id="UP000009309"/>
    </source>
</evidence>
<feature type="transmembrane region" description="Helical" evidence="8">
    <location>
        <begin position="221"/>
        <end position="241"/>
    </location>
</feature>
<evidence type="ECO:0000256" key="2">
    <source>
        <dbReference type="ARBA" id="ARBA00022475"/>
    </source>
</evidence>
<evidence type="ECO:0000259" key="9">
    <source>
        <dbReference type="Pfam" id="PF13231"/>
    </source>
</evidence>
<dbReference type="GO" id="GO:0009103">
    <property type="term" value="P:lipopolysaccharide biosynthetic process"/>
    <property type="evidence" value="ECO:0007669"/>
    <property type="project" value="UniProtKB-ARBA"/>
</dbReference>
<evidence type="ECO:0000256" key="1">
    <source>
        <dbReference type="ARBA" id="ARBA00004651"/>
    </source>
</evidence>
<feature type="transmembrane region" description="Helical" evidence="8">
    <location>
        <begin position="155"/>
        <end position="175"/>
    </location>
</feature>
<dbReference type="eggNOG" id="ENOG503409W">
    <property type="taxonomic scope" value="Bacteria"/>
</dbReference>
<feature type="transmembrane region" description="Helical" evidence="8">
    <location>
        <begin position="326"/>
        <end position="344"/>
    </location>
</feature>
<name>I2GLL5_9BACT</name>
<dbReference type="Proteomes" id="UP000009309">
    <property type="component" value="Unassembled WGS sequence"/>
</dbReference>
<feature type="transmembrane region" description="Helical" evidence="8">
    <location>
        <begin position="364"/>
        <end position="381"/>
    </location>
</feature>
<keyword evidence="4" id="KW-0808">Transferase</keyword>
<accession>I2GLL5</accession>
<feature type="transmembrane region" description="Helical" evidence="8">
    <location>
        <begin position="262"/>
        <end position="284"/>
    </location>
</feature>
<dbReference type="RefSeq" id="WP_009283367.1">
    <property type="nucleotide sequence ID" value="NZ_CAIT01000007.1"/>
</dbReference>
<comment type="caution">
    <text evidence="10">The sequence shown here is derived from an EMBL/GenBank/DDBJ whole genome shotgun (WGS) entry which is preliminary data.</text>
</comment>
<keyword evidence="3" id="KW-0328">Glycosyltransferase</keyword>
<dbReference type="InterPro" id="IPR050297">
    <property type="entry name" value="LipidA_mod_glycosyltrf_83"/>
</dbReference>
<sequence length="556" mass="62648">MYADTVKAHNTAEPLYQRRNWITTLNRHPLGVCLTLFGIATAVNLFKPFHIDDTFHLEAAQWIEQHPLRPMSGQVNWYQQKEPLHHANQPPLYFYLVAAVGSVFGYSEVSLHLMQALFSFIAIYFFHQIALLLRVQNAGLLTAFFTFSPAFLVSQNLMVDVPLVALLLVFFYILLTPRIHPDGVRYLLAATTLSIALLIKYSSLPLLVMLPALMLFRKKHAYLPVVLIPIGVLALWAYANVQEYGSVHLFDRPRAPWSFGRLVEMVKMLIIGLGAISPFTLLLYVGLISRQRKPSIRWVSLPLVGIVSLVLATYSQIIPEQLAHHLLYGLFLLNGAAFIGLTLWLGRDVITAAVKGSVPNESPFILLLWMVAMTVFVVLFSPFMATRHILLILPPMMFLAAPLLNRVTSTVAAVSLGFALGLGVVLAVSDWYYADFYRQTARQIRKQLPPDRRVWALGHWGWQWYATQAGMQQYEAGLSPLKTGDFIVVPLGVDRQTLRANVPVRVIKRIVPPPTLLTFFSTGHVARFYAGTSWHLTAAPIDTVVIYEVARRYHAR</sequence>
<dbReference type="PANTHER" id="PTHR33908">
    <property type="entry name" value="MANNOSYLTRANSFERASE YKCB-RELATED"/>
    <property type="match status" value="1"/>
</dbReference>